<dbReference type="InterPro" id="IPR002711">
    <property type="entry name" value="HNH"/>
</dbReference>
<dbReference type="InterPro" id="IPR027417">
    <property type="entry name" value="P-loop_NTPase"/>
</dbReference>
<dbReference type="SMART" id="SM00507">
    <property type="entry name" value="HNHc"/>
    <property type="match status" value="1"/>
</dbReference>
<name>A0ABW1P2Y4_9PSEU</name>
<dbReference type="EMBL" id="JBHSQO010000006">
    <property type="protein sequence ID" value="MFC6089448.1"/>
    <property type="molecule type" value="Genomic_DNA"/>
</dbReference>
<accession>A0ABW1P2Y4</accession>
<keyword evidence="3" id="KW-1185">Reference proteome</keyword>
<dbReference type="SUPFAM" id="SSF52540">
    <property type="entry name" value="P-loop containing nucleoside triphosphate hydrolases"/>
    <property type="match status" value="1"/>
</dbReference>
<feature type="domain" description="HNH nuclease" evidence="1">
    <location>
        <begin position="175"/>
        <end position="235"/>
    </location>
</feature>
<dbReference type="Gene3D" id="1.10.30.50">
    <property type="match status" value="1"/>
</dbReference>
<gene>
    <name evidence="2" type="ORF">ACFP3R_09225</name>
</gene>
<dbReference type="Proteomes" id="UP001596220">
    <property type="component" value="Unassembled WGS sequence"/>
</dbReference>
<comment type="caution">
    <text evidence="2">The sequence shown here is derived from an EMBL/GenBank/DDBJ whole genome shotgun (WGS) entry which is preliminary data.</text>
</comment>
<organism evidence="2 3">
    <name type="scientific">Saccharothrix lopnurensis</name>
    <dbReference type="NCBI Taxonomy" id="1670621"/>
    <lineage>
        <taxon>Bacteria</taxon>
        <taxon>Bacillati</taxon>
        <taxon>Actinomycetota</taxon>
        <taxon>Actinomycetes</taxon>
        <taxon>Pseudonocardiales</taxon>
        <taxon>Pseudonocardiaceae</taxon>
        <taxon>Saccharothrix</taxon>
    </lineage>
</organism>
<protein>
    <submittedName>
        <fullName evidence="2">AAA family ATPase</fullName>
    </submittedName>
</protein>
<dbReference type="CDD" id="cd00085">
    <property type="entry name" value="HNHc"/>
    <property type="match status" value="1"/>
</dbReference>
<dbReference type="InterPro" id="IPR003615">
    <property type="entry name" value="HNH_nuc"/>
</dbReference>
<proteinExistence type="predicted"/>
<evidence type="ECO:0000313" key="3">
    <source>
        <dbReference type="Proteomes" id="UP001596220"/>
    </source>
</evidence>
<evidence type="ECO:0000259" key="1">
    <source>
        <dbReference type="SMART" id="SM00507"/>
    </source>
</evidence>
<reference evidence="3" key="1">
    <citation type="journal article" date="2019" name="Int. J. Syst. Evol. Microbiol.">
        <title>The Global Catalogue of Microorganisms (GCM) 10K type strain sequencing project: providing services to taxonomists for standard genome sequencing and annotation.</title>
        <authorList>
            <consortium name="The Broad Institute Genomics Platform"/>
            <consortium name="The Broad Institute Genome Sequencing Center for Infectious Disease"/>
            <person name="Wu L."/>
            <person name="Ma J."/>
        </authorList>
    </citation>
    <scope>NUCLEOTIDE SEQUENCE [LARGE SCALE GENOMIC DNA]</scope>
    <source>
        <strain evidence="3">CGMCC 4.7246</strain>
    </source>
</reference>
<dbReference type="Gene3D" id="3.40.50.300">
    <property type="entry name" value="P-loop containing nucleotide triphosphate hydrolases"/>
    <property type="match status" value="1"/>
</dbReference>
<evidence type="ECO:0000313" key="2">
    <source>
        <dbReference type="EMBL" id="MFC6089448.1"/>
    </source>
</evidence>
<dbReference type="Pfam" id="PF13671">
    <property type="entry name" value="AAA_33"/>
    <property type="match status" value="1"/>
</dbReference>
<sequence length="257" mass="28973">MPQRVLLICGPPCSGKTTRALGLARQDGGQVIDRDLIARALGSARSHMHAPDITARAEREMRAQLDRLAAARTGTAYVVRSLPHPDSRRVEAERLGAEVELLDPGMAECIRRAQLDHRPRGTVAAIRQWYHRAEWPGEHAGVLGNPCCDCRQPAAASVRCYRCCEKLRASRRWRRLKLQVFAEEVECWVCQEYVDQALAVEDPRSRTVDHVWALRDGGPAYERSNCRLAHRACNTIRTNQLRAERGPQLLIVNPYTI</sequence>
<dbReference type="Pfam" id="PF01844">
    <property type="entry name" value="HNH"/>
    <property type="match status" value="1"/>
</dbReference>
<dbReference type="RefSeq" id="WP_380634629.1">
    <property type="nucleotide sequence ID" value="NZ_JBHSQO010000006.1"/>
</dbReference>